<evidence type="ECO:0000256" key="1">
    <source>
        <dbReference type="SAM" id="MobiDB-lite"/>
    </source>
</evidence>
<accession>A0A5B7I1B1</accession>
<dbReference type="AlphaFoldDB" id="A0A5B7I1B1"/>
<protein>
    <submittedName>
        <fullName evidence="2">Uncharacterized protein</fullName>
    </submittedName>
</protein>
<sequence length="93" mass="9974">MTAAAAAGEGLRGHISAHRRQRGSSRACISKATSVIVWWFERLAAHSSCCSASSLPVLRAKGPQYEDPLTLKAEGRVITSLARRVGRKGTVTR</sequence>
<evidence type="ECO:0000313" key="3">
    <source>
        <dbReference type="Proteomes" id="UP000324222"/>
    </source>
</evidence>
<comment type="caution">
    <text evidence="2">The sequence shown here is derived from an EMBL/GenBank/DDBJ whole genome shotgun (WGS) entry which is preliminary data.</text>
</comment>
<dbReference type="EMBL" id="VSRR010048357">
    <property type="protein sequence ID" value="MPC78410.1"/>
    <property type="molecule type" value="Genomic_DNA"/>
</dbReference>
<proteinExistence type="predicted"/>
<reference evidence="2 3" key="1">
    <citation type="submission" date="2019-05" db="EMBL/GenBank/DDBJ databases">
        <title>Another draft genome of Portunus trituberculatus and its Hox gene families provides insights of decapod evolution.</title>
        <authorList>
            <person name="Jeong J.-H."/>
            <person name="Song I."/>
            <person name="Kim S."/>
            <person name="Choi T."/>
            <person name="Kim D."/>
            <person name="Ryu S."/>
            <person name="Kim W."/>
        </authorList>
    </citation>
    <scope>NUCLEOTIDE SEQUENCE [LARGE SCALE GENOMIC DNA]</scope>
    <source>
        <tissue evidence="2">Muscle</tissue>
    </source>
</reference>
<organism evidence="2 3">
    <name type="scientific">Portunus trituberculatus</name>
    <name type="common">Swimming crab</name>
    <name type="synonym">Neptunus trituberculatus</name>
    <dbReference type="NCBI Taxonomy" id="210409"/>
    <lineage>
        <taxon>Eukaryota</taxon>
        <taxon>Metazoa</taxon>
        <taxon>Ecdysozoa</taxon>
        <taxon>Arthropoda</taxon>
        <taxon>Crustacea</taxon>
        <taxon>Multicrustacea</taxon>
        <taxon>Malacostraca</taxon>
        <taxon>Eumalacostraca</taxon>
        <taxon>Eucarida</taxon>
        <taxon>Decapoda</taxon>
        <taxon>Pleocyemata</taxon>
        <taxon>Brachyura</taxon>
        <taxon>Eubrachyura</taxon>
        <taxon>Portunoidea</taxon>
        <taxon>Portunidae</taxon>
        <taxon>Portuninae</taxon>
        <taxon>Portunus</taxon>
    </lineage>
</organism>
<feature type="region of interest" description="Disordered" evidence="1">
    <location>
        <begin position="1"/>
        <end position="25"/>
    </location>
</feature>
<dbReference type="Proteomes" id="UP000324222">
    <property type="component" value="Unassembled WGS sequence"/>
</dbReference>
<gene>
    <name evidence="2" type="ORF">E2C01_072896</name>
</gene>
<keyword evidence="3" id="KW-1185">Reference proteome</keyword>
<evidence type="ECO:0000313" key="2">
    <source>
        <dbReference type="EMBL" id="MPC78410.1"/>
    </source>
</evidence>
<name>A0A5B7I1B1_PORTR</name>